<reference evidence="4" key="1">
    <citation type="journal article" date="2023" name="Mol. Phylogenet. Evol.">
        <title>Genome-scale phylogeny and comparative genomics of the fungal order Sordariales.</title>
        <authorList>
            <person name="Hensen N."/>
            <person name="Bonometti L."/>
            <person name="Westerberg I."/>
            <person name="Brannstrom I.O."/>
            <person name="Guillou S."/>
            <person name="Cros-Aarteil S."/>
            <person name="Calhoun S."/>
            <person name="Haridas S."/>
            <person name="Kuo A."/>
            <person name="Mondo S."/>
            <person name="Pangilinan J."/>
            <person name="Riley R."/>
            <person name="LaButti K."/>
            <person name="Andreopoulos B."/>
            <person name="Lipzen A."/>
            <person name="Chen C."/>
            <person name="Yan M."/>
            <person name="Daum C."/>
            <person name="Ng V."/>
            <person name="Clum A."/>
            <person name="Steindorff A."/>
            <person name="Ohm R.A."/>
            <person name="Martin F."/>
            <person name="Silar P."/>
            <person name="Natvig D.O."/>
            <person name="Lalanne C."/>
            <person name="Gautier V."/>
            <person name="Ament-Velasquez S.L."/>
            <person name="Kruys A."/>
            <person name="Hutchinson M.I."/>
            <person name="Powell A.J."/>
            <person name="Barry K."/>
            <person name="Miller A.N."/>
            <person name="Grigoriev I.V."/>
            <person name="Debuchy R."/>
            <person name="Gladieux P."/>
            <person name="Hiltunen Thoren M."/>
            <person name="Johannesson H."/>
        </authorList>
    </citation>
    <scope>NUCLEOTIDE SEQUENCE</scope>
    <source>
        <strain evidence="4">CBS 731.68</strain>
    </source>
</reference>
<organism evidence="4 5">
    <name type="scientific">Parathielavia appendiculata</name>
    <dbReference type="NCBI Taxonomy" id="2587402"/>
    <lineage>
        <taxon>Eukaryota</taxon>
        <taxon>Fungi</taxon>
        <taxon>Dikarya</taxon>
        <taxon>Ascomycota</taxon>
        <taxon>Pezizomycotina</taxon>
        <taxon>Sordariomycetes</taxon>
        <taxon>Sordariomycetidae</taxon>
        <taxon>Sordariales</taxon>
        <taxon>Chaetomiaceae</taxon>
        <taxon>Parathielavia</taxon>
    </lineage>
</organism>
<dbReference type="Proteomes" id="UP001302602">
    <property type="component" value="Unassembled WGS sequence"/>
</dbReference>
<gene>
    <name evidence="4" type="ORF">N657DRAFT_684082</name>
</gene>
<evidence type="ECO:0000256" key="1">
    <source>
        <dbReference type="ARBA" id="ARBA00011353"/>
    </source>
</evidence>
<dbReference type="SUPFAM" id="SSF54160">
    <property type="entry name" value="Chromo domain-like"/>
    <property type="match status" value="1"/>
</dbReference>
<dbReference type="Pfam" id="PF00385">
    <property type="entry name" value="Chromo"/>
    <property type="match status" value="1"/>
</dbReference>
<dbReference type="InterPro" id="IPR023780">
    <property type="entry name" value="Chromo_domain"/>
</dbReference>
<dbReference type="Gene3D" id="2.40.50.40">
    <property type="match status" value="1"/>
</dbReference>
<evidence type="ECO:0000313" key="5">
    <source>
        <dbReference type="Proteomes" id="UP001302602"/>
    </source>
</evidence>
<evidence type="ECO:0000259" key="3">
    <source>
        <dbReference type="PROSITE" id="PS50013"/>
    </source>
</evidence>
<sequence>MLRNVLVTWPEEAPIVKWLSDAVAKSFRKVKWNTETEKGLLTKLRPPSPLELSALAPKTQDPSPAASGPPRGAAQPLTNWRLREDSSSEMPLFDIEVGGGLYWVKEEDAHRNCKRQLLKFWNDRGGRDEVIKKAGCAITKNTKFPIHDLLKESSDGSKFRVEWVGYEDKSRSWEPASEIDEKVIHAFRQRRLRRRV</sequence>
<comment type="subunit">
    <text evidence="1">Component of the NuA4 histone acetyltransferase complex.</text>
</comment>
<feature type="domain" description="Chromo" evidence="3">
    <location>
        <begin position="144"/>
        <end position="196"/>
    </location>
</feature>
<protein>
    <recommendedName>
        <fullName evidence="3">Chromo domain-containing protein</fullName>
    </recommendedName>
</protein>
<dbReference type="EMBL" id="MU853243">
    <property type="protein sequence ID" value="KAK4119921.1"/>
    <property type="molecule type" value="Genomic_DNA"/>
</dbReference>
<dbReference type="InterPro" id="IPR016197">
    <property type="entry name" value="Chromo-like_dom_sf"/>
</dbReference>
<dbReference type="PROSITE" id="PS50013">
    <property type="entry name" value="CHROMO_2"/>
    <property type="match status" value="1"/>
</dbReference>
<reference evidence="4" key="2">
    <citation type="submission" date="2023-05" db="EMBL/GenBank/DDBJ databases">
        <authorList>
            <consortium name="Lawrence Berkeley National Laboratory"/>
            <person name="Steindorff A."/>
            <person name="Hensen N."/>
            <person name="Bonometti L."/>
            <person name="Westerberg I."/>
            <person name="Brannstrom I.O."/>
            <person name="Guillou S."/>
            <person name="Cros-Aarteil S."/>
            <person name="Calhoun S."/>
            <person name="Haridas S."/>
            <person name="Kuo A."/>
            <person name="Mondo S."/>
            <person name="Pangilinan J."/>
            <person name="Riley R."/>
            <person name="Labutti K."/>
            <person name="Andreopoulos B."/>
            <person name="Lipzen A."/>
            <person name="Chen C."/>
            <person name="Yanf M."/>
            <person name="Daum C."/>
            <person name="Ng V."/>
            <person name="Clum A."/>
            <person name="Ohm R."/>
            <person name="Martin F."/>
            <person name="Silar P."/>
            <person name="Natvig D."/>
            <person name="Lalanne C."/>
            <person name="Gautier V."/>
            <person name="Ament-Velasquez S.L."/>
            <person name="Kruys A."/>
            <person name="Hutchinson M.I."/>
            <person name="Powell A.J."/>
            <person name="Barry K."/>
            <person name="Miller A.N."/>
            <person name="Grigoriev I.V."/>
            <person name="Debuchy R."/>
            <person name="Gladieux P."/>
            <person name="Thoren M.H."/>
            <person name="Johannesson H."/>
        </authorList>
    </citation>
    <scope>NUCLEOTIDE SEQUENCE</scope>
    <source>
        <strain evidence="4">CBS 731.68</strain>
    </source>
</reference>
<evidence type="ECO:0000256" key="2">
    <source>
        <dbReference type="SAM" id="MobiDB-lite"/>
    </source>
</evidence>
<dbReference type="CDD" id="cd00024">
    <property type="entry name" value="CD_CSD"/>
    <property type="match status" value="1"/>
</dbReference>
<feature type="compositionally biased region" description="Low complexity" evidence="2">
    <location>
        <begin position="50"/>
        <end position="74"/>
    </location>
</feature>
<dbReference type="RefSeq" id="XP_062643694.1">
    <property type="nucleotide sequence ID" value="XM_062796639.1"/>
</dbReference>
<evidence type="ECO:0000313" key="4">
    <source>
        <dbReference type="EMBL" id="KAK4119921.1"/>
    </source>
</evidence>
<comment type="caution">
    <text evidence="4">The sequence shown here is derived from an EMBL/GenBank/DDBJ whole genome shotgun (WGS) entry which is preliminary data.</text>
</comment>
<dbReference type="AlphaFoldDB" id="A0AAN6TTD5"/>
<dbReference type="InterPro" id="IPR000953">
    <property type="entry name" value="Chromo/chromo_shadow_dom"/>
</dbReference>
<dbReference type="GeneID" id="87833407"/>
<dbReference type="GO" id="GO:0006338">
    <property type="term" value="P:chromatin remodeling"/>
    <property type="evidence" value="ECO:0007669"/>
    <property type="project" value="UniProtKB-ARBA"/>
</dbReference>
<accession>A0AAN6TTD5</accession>
<name>A0AAN6TTD5_9PEZI</name>
<keyword evidence="5" id="KW-1185">Reference proteome</keyword>
<proteinExistence type="predicted"/>
<feature type="region of interest" description="Disordered" evidence="2">
    <location>
        <begin position="43"/>
        <end position="76"/>
    </location>
</feature>